<reference evidence="2" key="1">
    <citation type="submission" date="2020-08" db="EMBL/GenBank/DDBJ databases">
        <title>Multicomponent nature underlies the extraordinary mechanical properties of spider dragline silk.</title>
        <authorList>
            <person name="Kono N."/>
            <person name="Nakamura H."/>
            <person name="Mori M."/>
            <person name="Yoshida Y."/>
            <person name="Ohtoshi R."/>
            <person name="Malay A.D."/>
            <person name="Moran D.A.P."/>
            <person name="Tomita M."/>
            <person name="Numata K."/>
            <person name="Arakawa K."/>
        </authorList>
    </citation>
    <scope>NUCLEOTIDE SEQUENCE</scope>
</reference>
<keyword evidence="1" id="KW-0732">Signal</keyword>
<sequence>FTVAVSYFMLRICSRLALAALPISIAFSEPKLFSRSSRSCNPLSLISRTRQSRINPFSCSANSHVDDRVLRCVT</sequence>
<dbReference type="AlphaFoldDB" id="A0A8X6T3C6"/>
<evidence type="ECO:0000256" key="1">
    <source>
        <dbReference type="SAM" id="SignalP"/>
    </source>
</evidence>
<feature type="signal peptide" evidence="1">
    <location>
        <begin position="1"/>
        <end position="19"/>
    </location>
</feature>
<evidence type="ECO:0000313" key="3">
    <source>
        <dbReference type="Proteomes" id="UP000887013"/>
    </source>
</evidence>
<protein>
    <recommendedName>
        <fullName evidence="4">Secreted protein</fullName>
    </recommendedName>
</protein>
<dbReference type="EMBL" id="BMAW01050159">
    <property type="protein sequence ID" value="GFS74100.1"/>
    <property type="molecule type" value="Genomic_DNA"/>
</dbReference>
<gene>
    <name evidence="2" type="ORF">NPIL_391941</name>
</gene>
<comment type="caution">
    <text evidence="2">The sequence shown here is derived from an EMBL/GenBank/DDBJ whole genome shotgun (WGS) entry which is preliminary data.</text>
</comment>
<evidence type="ECO:0008006" key="4">
    <source>
        <dbReference type="Google" id="ProtNLM"/>
    </source>
</evidence>
<feature type="non-terminal residue" evidence="2">
    <location>
        <position position="1"/>
    </location>
</feature>
<evidence type="ECO:0000313" key="2">
    <source>
        <dbReference type="EMBL" id="GFS74100.1"/>
    </source>
</evidence>
<dbReference type="Proteomes" id="UP000887013">
    <property type="component" value="Unassembled WGS sequence"/>
</dbReference>
<proteinExistence type="predicted"/>
<feature type="chain" id="PRO_5036498933" description="Secreted protein" evidence="1">
    <location>
        <begin position="20"/>
        <end position="74"/>
    </location>
</feature>
<keyword evidence="3" id="KW-1185">Reference proteome</keyword>
<organism evidence="2 3">
    <name type="scientific">Nephila pilipes</name>
    <name type="common">Giant wood spider</name>
    <name type="synonym">Nephila maculata</name>
    <dbReference type="NCBI Taxonomy" id="299642"/>
    <lineage>
        <taxon>Eukaryota</taxon>
        <taxon>Metazoa</taxon>
        <taxon>Ecdysozoa</taxon>
        <taxon>Arthropoda</taxon>
        <taxon>Chelicerata</taxon>
        <taxon>Arachnida</taxon>
        <taxon>Araneae</taxon>
        <taxon>Araneomorphae</taxon>
        <taxon>Entelegynae</taxon>
        <taxon>Araneoidea</taxon>
        <taxon>Nephilidae</taxon>
        <taxon>Nephila</taxon>
    </lineage>
</organism>
<accession>A0A8X6T3C6</accession>
<name>A0A8X6T3C6_NEPPI</name>